<dbReference type="Gene3D" id="3.30.910.20">
    <property type="entry name" value="Skp domain"/>
    <property type="match status" value="1"/>
</dbReference>
<dbReference type="PANTHER" id="PTHR35089">
    <property type="entry name" value="CHAPERONE PROTEIN SKP"/>
    <property type="match status" value="1"/>
</dbReference>
<gene>
    <name evidence="5" type="ORF">KI809_13555</name>
</gene>
<dbReference type="GO" id="GO:0005829">
    <property type="term" value="C:cytosol"/>
    <property type="evidence" value="ECO:0007669"/>
    <property type="project" value="TreeGrafter"/>
</dbReference>
<reference evidence="5 6" key="1">
    <citation type="submission" date="2021-05" db="EMBL/GenBank/DDBJ databases">
        <title>The draft genome of Geobacter pelophilus DSM 12255.</title>
        <authorList>
            <person name="Xu Z."/>
            <person name="Masuda Y."/>
            <person name="Itoh H."/>
            <person name="Senoo K."/>
        </authorList>
    </citation>
    <scope>NUCLEOTIDE SEQUENCE [LARGE SCALE GENOMIC DNA]</scope>
    <source>
        <strain evidence="5 6">DSM 12255</strain>
    </source>
</reference>
<dbReference type="GO" id="GO:0050821">
    <property type="term" value="P:protein stabilization"/>
    <property type="evidence" value="ECO:0007669"/>
    <property type="project" value="TreeGrafter"/>
</dbReference>
<sequence>MIARRNLTLSFMVFAVILLSAIPFAIAAETQADAPAATVAAPPVQAPLPLAKPAAAGANTLPSVFNTPASGKIGVIDIMRISEESALGKQLKGRFKEKSNKLQAQLNTKQKQLEKQKAALQAKLPNLIPDQRVAKIKEYEKKVEEFKKTVNNAEKELLPLQEELTRSITMETAAACESYAKANGFAVVVLKKDLFYVGANYEQQDITAEVIKLMDEKTR</sequence>
<protein>
    <submittedName>
        <fullName evidence="5">OmpH family outer membrane protein</fullName>
    </submittedName>
</protein>
<dbReference type="InterPro" id="IPR024930">
    <property type="entry name" value="Skp_dom_sf"/>
</dbReference>
<dbReference type="GO" id="GO:0051082">
    <property type="term" value="F:unfolded protein binding"/>
    <property type="evidence" value="ECO:0007669"/>
    <property type="project" value="InterPro"/>
</dbReference>
<evidence type="ECO:0000256" key="3">
    <source>
        <dbReference type="SAM" id="Coils"/>
    </source>
</evidence>
<comment type="similarity">
    <text evidence="1">Belongs to the Skp family.</text>
</comment>
<name>A0AAW4L589_9BACT</name>
<proteinExistence type="inferred from homology"/>
<evidence type="ECO:0000256" key="4">
    <source>
        <dbReference type="SAM" id="SignalP"/>
    </source>
</evidence>
<dbReference type="Pfam" id="PF03938">
    <property type="entry name" value="OmpH"/>
    <property type="match status" value="1"/>
</dbReference>
<accession>A0AAW4L589</accession>
<feature type="coiled-coil region" evidence="3">
    <location>
        <begin position="96"/>
        <end position="163"/>
    </location>
</feature>
<keyword evidence="3" id="KW-0175">Coiled coil</keyword>
<evidence type="ECO:0000313" key="5">
    <source>
        <dbReference type="EMBL" id="MBT0665327.1"/>
    </source>
</evidence>
<dbReference type="PANTHER" id="PTHR35089:SF1">
    <property type="entry name" value="CHAPERONE PROTEIN SKP"/>
    <property type="match status" value="1"/>
</dbReference>
<keyword evidence="6" id="KW-1185">Reference proteome</keyword>
<dbReference type="EMBL" id="JAHCVJ010000005">
    <property type="protein sequence ID" value="MBT0665327.1"/>
    <property type="molecule type" value="Genomic_DNA"/>
</dbReference>
<feature type="signal peptide" evidence="4">
    <location>
        <begin position="1"/>
        <end position="27"/>
    </location>
</feature>
<organism evidence="5 6">
    <name type="scientific">Geoanaerobacter pelophilus</name>
    <dbReference type="NCBI Taxonomy" id="60036"/>
    <lineage>
        <taxon>Bacteria</taxon>
        <taxon>Pseudomonadati</taxon>
        <taxon>Thermodesulfobacteriota</taxon>
        <taxon>Desulfuromonadia</taxon>
        <taxon>Geobacterales</taxon>
        <taxon>Geobacteraceae</taxon>
        <taxon>Geoanaerobacter</taxon>
    </lineage>
</organism>
<dbReference type="InterPro" id="IPR005632">
    <property type="entry name" value="Chaperone_Skp"/>
</dbReference>
<dbReference type="Proteomes" id="UP000811899">
    <property type="component" value="Unassembled WGS sequence"/>
</dbReference>
<dbReference type="RefSeq" id="WP_214172096.1">
    <property type="nucleotide sequence ID" value="NZ_JAHCVJ010000005.1"/>
</dbReference>
<feature type="chain" id="PRO_5043498563" evidence="4">
    <location>
        <begin position="28"/>
        <end position="219"/>
    </location>
</feature>
<dbReference type="SUPFAM" id="SSF111384">
    <property type="entry name" value="OmpH-like"/>
    <property type="match status" value="1"/>
</dbReference>
<keyword evidence="2 4" id="KW-0732">Signal</keyword>
<comment type="caution">
    <text evidence="5">The sequence shown here is derived from an EMBL/GenBank/DDBJ whole genome shotgun (WGS) entry which is preliminary data.</text>
</comment>
<evidence type="ECO:0000256" key="2">
    <source>
        <dbReference type="ARBA" id="ARBA00022729"/>
    </source>
</evidence>
<evidence type="ECO:0000256" key="1">
    <source>
        <dbReference type="ARBA" id="ARBA00009091"/>
    </source>
</evidence>
<dbReference type="AlphaFoldDB" id="A0AAW4L589"/>
<evidence type="ECO:0000313" key="6">
    <source>
        <dbReference type="Proteomes" id="UP000811899"/>
    </source>
</evidence>
<dbReference type="SMART" id="SM00935">
    <property type="entry name" value="OmpH"/>
    <property type="match status" value="1"/>
</dbReference>